<dbReference type="Proteomes" id="UP001497512">
    <property type="component" value="Chromosome 11"/>
</dbReference>
<dbReference type="InterPro" id="IPR050368">
    <property type="entry name" value="ClC-type_chloride_channel"/>
</dbReference>
<feature type="transmembrane region" description="Helical" evidence="7">
    <location>
        <begin position="556"/>
        <end position="578"/>
    </location>
</feature>
<evidence type="ECO:0000256" key="3">
    <source>
        <dbReference type="ARBA" id="ARBA00022692"/>
    </source>
</evidence>
<evidence type="ECO:0000256" key="5">
    <source>
        <dbReference type="ARBA" id="ARBA00023136"/>
    </source>
</evidence>
<feature type="transmembrane region" description="Helical" evidence="7">
    <location>
        <begin position="487"/>
        <end position="509"/>
    </location>
</feature>
<dbReference type="InterPro" id="IPR046342">
    <property type="entry name" value="CBS_dom_sf"/>
</dbReference>
<evidence type="ECO:0000256" key="1">
    <source>
        <dbReference type="ARBA" id="ARBA00004141"/>
    </source>
</evidence>
<feature type="transmembrane region" description="Helical" evidence="7">
    <location>
        <begin position="699"/>
        <end position="719"/>
    </location>
</feature>
<dbReference type="SUPFAM" id="SSF54631">
    <property type="entry name" value="CBS-domain pair"/>
    <property type="match status" value="1"/>
</dbReference>
<evidence type="ECO:0000313" key="10">
    <source>
        <dbReference type="Proteomes" id="UP001497512"/>
    </source>
</evidence>
<dbReference type="EMBL" id="OZ019903">
    <property type="protein sequence ID" value="CAK9196525.1"/>
    <property type="molecule type" value="Genomic_DNA"/>
</dbReference>
<keyword evidence="6" id="KW-0129">CBS domain</keyword>
<protein>
    <recommendedName>
        <fullName evidence="8">CBS domain-containing protein</fullName>
    </recommendedName>
</protein>
<dbReference type="SUPFAM" id="SSF81340">
    <property type="entry name" value="Clc chloride channel"/>
    <property type="match status" value="1"/>
</dbReference>
<feature type="domain" description="CBS" evidence="8">
    <location>
        <begin position="793"/>
        <end position="850"/>
    </location>
</feature>
<feature type="transmembrane region" description="Helical" evidence="7">
    <location>
        <begin position="441"/>
        <end position="467"/>
    </location>
</feature>
<keyword evidence="3 7" id="KW-0812">Transmembrane</keyword>
<dbReference type="CDD" id="cd00400">
    <property type="entry name" value="Voltage_gated_ClC"/>
    <property type="match status" value="1"/>
</dbReference>
<dbReference type="InterPro" id="IPR001807">
    <property type="entry name" value="ClC"/>
</dbReference>
<keyword evidence="5 7" id="KW-0472">Membrane</keyword>
<comment type="subcellular location">
    <subcellularLocation>
        <location evidence="1">Membrane</location>
        <topology evidence="1">Multi-pass membrane protein</topology>
    </subcellularLocation>
</comment>
<keyword evidence="4 7" id="KW-1133">Transmembrane helix</keyword>
<sequence length="965" mass="104208">MKKNVGPIGVQQEQTAKVTTVPSSGVPDLESSFTYVEIQGEFESSGRKDVVSQDMMINVGIQGEQKGKEKVVYNDEELDSGDDIHKLWIPAPAIIANEAEMRSCLWSSAPENNYSLKNASRSSRSSHMKRDVRYSNEVQILPPVPCDTYASDVEAGNRELQRGNKRRMPSSIQQEKTQQIHDEIGFNHEGESAPTTTRKKIQSWKESDEIRRTRQSVAAHLAELLRPKTISEQDVMRANSNTLPLQQKQQVSSIAVTIPLPGGSLSVNKPQHLLPQRRRRSLVKQVTERMPPEWVLLLVGCLIGVSSGISVVIFDKGVHWIHNAAWAGTPDEGAAWLRKQKLTMTWHRILLVPVVGGIVVGTFHSVLGVLDVILEFQKDYLGGQNRSHWLAGLKPVIKAIQAAVTLGTGCSLGPEGPSVDIGKAFGNGYSNLMNNTRERRIALVAAGAAAGIATGFNAPVAGTFFAIETVLRPQHAENSPPLTTAMIILAAVIASTVSQVLLGAMPAFTVPPYELQSVAELPLYLLLGGICGVMSVAFTRLVTWFTQMFDCLKGKIGIPVSVTPAIGALLLGLIALQYPGVLYWGFTNVNEILQTGVAATAPGQGLLAQLTVAKIIASALCKGSGLVGGLYAPSLFIGAAGGALYGSIVGKGINAAFPGHNAIAHPQAYALVGMAALLAAFCSVPLTSVLLLFELTKDYHILLPLMGAVGLAIWVATVGNQKQLVFWDSGLLGSMHSDSEAEVTRLQDARVWCRRQPGSSEVELCTLDNNIDPSSIFVYDETLMEECLVREAMSTDYVKVNAMATIKEAFGVMVAGRQRCALVVDENDLLEGLITPSDLQREVLRAAEASVHSDEAIIVEVETVLVASMCVGKGLDVGEGTNLVVCYSDMNLQTAENLMLPAGLHQLPVVTRVGIQWQDRGHKLVGLLHRESITPTIRGEATKRIAEMYAKKAAEEDFRPLSETH</sequence>
<dbReference type="PANTHER" id="PTHR43427">
    <property type="entry name" value="CHLORIDE CHANNEL PROTEIN CLC-E"/>
    <property type="match status" value="1"/>
</dbReference>
<feature type="transmembrane region" description="Helical" evidence="7">
    <location>
        <begin position="294"/>
        <end position="314"/>
    </location>
</feature>
<name>A0ABP0TH46_9BRYO</name>
<evidence type="ECO:0000256" key="7">
    <source>
        <dbReference type="SAM" id="Phobius"/>
    </source>
</evidence>
<accession>A0ABP0TH46</accession>
<dbReference type="Pfam" id="PF00571">
    <property type="entry name" value="CBS"/>
    <property type="match status" value="2"/>
</dbReference>
<dbReference type="Gene3D" id="1.10.3080.10">
    <property type="entry name" value="Clc chloride channel"/>
    <property type="match status" value="1"/>
</dbReference>
<evidence type="ECO:0000313" key="9">
    <source>
        <dbReference type="EMBL" id="CAK9196525.1"/>
    </source>
</evidence>
<organism evidence="9 10">
    <name type="scientific">Sphagnum troendelagicum</name>
    <dbReference type="NCBI Taxonomy" id="128251"/>
    <lineage>
        <taxon>Eukaryota</taxon>
        <taxon>Viridiplantae</taxon>
        <taxon>Streptophyta</taxon>
        <taxon>Embryophyta</taxon>
        <taxon>Bryophyta</taxon>
        <taxon>Sphagnophytina</taxon>
        <taxon>Sphagnopsida</taxon>
        <taxon>Sphagnales</taxon>
        <taxon>Sphagnaceae</taxon>
        <taxon>Sphagnum</taxon>
    </lineage>
</organism>
<evidence type="ECO:0000256" key="4">
    <source>
        <dbReference type="ARBA" id="ARBA00022989"/>
    </source>
</evidence>
<dbReference type="SMART" id="SM00116">
    <property type="entry name" value="CBS"/>
    <property type="match status" value="2"/>
</dbReference>
<gene>
    <name evidence="9" type="ORF">CSSPTR1EN2_LOCUS3517</name>
</gene>
<proteinExistence type="inferred from homology"/>
<dbReference type="Pfam" id="PF00654">
    <property type="entry name" value="Voltage_CLC"/>
    <property type="match status" value="1"/>
</dbReference>
<evidence type="ECO:0000259" key="8">
    <source>
        <dbReference type="PROSITE" id="PS51371"/>
    </source>
</evidence>
<reference evidence="9" key="1">
    <citation type="submission" date="2024-02" db="EMBL/GenBank/DDBJ databases">
        <authorList>
            <consortium name="ELIXIR-Norway"/>
            <consortium name="Elixir Norway"/>
        </authorList>
    </citation>
    <scope>NUCLEOTIDE SEQUENCE</scope>
</reference>
<evidence type="ECO:0000256" key="6">
    <source>
        <dbReference type="PROSITE-ProRule" id="PRU00703"/>
    </source>
</evidence>
<feature type="transmembrane region" description="Helical" evidence="7">
    <location>
        <begin position="521"/>
        <end position="544"/>
    </location>
</feature>
<evidence type="ECO:0000256" key="2">
    <source>
        <dbReference type="ARBA" id="ARBA00009476"/>
    </source>
</evidence>
<comment type="similarity">
    <text evidence="2">Belongs to the chloride channel (TC 2.A.49) family.</text>
</comment>
<dbReference type="InterPro" id="IPR014743">
    <property type="entry name" value="Cl-channel_core"/>
</dbReference>
<feature type="transmembrane region" description="Helical" evidence="7">
    <location>
        <begin position="630"/>
        <end position="648"/>
    </location>
</feature>
<dbReference type="PROSITE" id="PS51371">
    <property type="entry name" value="CBS"/>
    <property type="match status" value="1"/>
</dbReference>
<feature type="transmembrane region" description="Helical" evidence="7">
    <location>
        <begin position="669"/>
        <end position="693"/>
    </location>
</feature>
<keyword evidence="10" id="KW-1185">Reference proteome</keyword>
<dbReference type="Gene3D" id="3.10.580.10">
    <property type="entry name" value="CBS-domain"/>
    <property type="match status" value="1"/>
</dbReference>
<dbReference type="PANTHER" id="PTHR43427:SF3">
    <property type="entry name" value="CHLORIDE CHANNEL PROTEIN CLC-F"/>
    <property type="match status" value="1"/>
</dbReference>
<dbReference type="InterPro" id="IPR000644">
    <property type="entry name" value="CBS_dom"/>
</dbReference>
<feature type="transmembrane region" description="Helical" evidence="7">
    <location>
        <begin position="349"/>
        <end position="370"/>
    </location>
</feature>